<dbReference type="Proteomes" id="UP001500058">
    <property type="component" value="Unassembled WGS sequence"/>
</dbReference>
<sequence>MQRRRPDGRRQPFADALAAAAVAVGGLVLAGAVTAHPQGAPDAAAGTARIHGSAYGDGAETGPRGPASPGRL</sequence>
<accession>A0ABN3I8R8</accession>
<gene>
    <name evidence="2" type="ORF">GCM10010420_23400</name>
</gene>
<feature type="region of interest" description="Disordered" evidence="1">
    <location>
        <begin position="37"/>
        <end position="72"/>
    </location>
</feature>
<comment type="caution">
    <text evidence="2">The sequence shown here is derived from an EMBL/GenBank/DDBJ whole genome shotgun (WGS) entry which is preliminary data.</text>
</comment>
<dbReference type="EMBL" id="BAAATJ010000008">
    <property type="protein sequence ID" value="GAA2396932.1"/>
    <property type="molecule type" value="Genomic_DNA"/>
</dbReference>
<evidence type="ECO:0008006" key="4">
    <source>
        <dbReference type="Google" id="ProtNLM"/>
    </source>
</evidence>
<proteinExistence type="predicted"/>
<name>A0ABN3I8R8_9ACTN</name>
<protein>
    <recommendedName>
        <fullName evidence="4">Secreted protein</fullName>
    </recommendedName>
</protein>
<evidence type="ECO:0000313" key="3">
    <source>
        <dbReference type="Proteomes" id="UP001500058"/>
    </source>
</evidence>
<reference evidence="2 3" key="1">
    <citation type="journal article" date="2019" name="Int. J. Syst. Evol. Microbiol.">
        <title>The Global Catalogue of Microorganisms (GCM) 10K type strain sequencing project: providing services to taxonomists for standard genome sequencing and annotation.</title>
        <authorList>
            <consortium name="The Broad Institute Genomics Platform"/>
            <consortium name="The Broad Institute Genome Sequencing Center for Infectious Disease"/>
            <person name="Wu L."/>
            <person name="Ma J."/>
        </authorList>
    </citation>
    <scope>NUCLEOTIDE SEQUENCE [LARGE SCALE GENOMIC DNA]</scope>
    <source>
        <strain evidence="2 3">JCM 6921</strain>
    </source>
</reference>
<evidence type="ECO:0000256" key="1">
    <source>
        <dbReference type="SAM" id="MobiDB-lite"/>
    </source>
</evidence>
<evidence type="ECO:0000313" key="2">
    <source>
        <dbReference type="EMBL" id="GAA2396932.1"/>
    </source>
</evidence>
<organism evidence="2 3">
    <name type="scientific">Streptomyces glaucosporus</name>
    <dbReference type="NCBI Taxonomy" id="284044"/>
    <lineage>
        <taxon>Bacteria</taxon>
        <taxon>Bacillati</taxon>
        <taxon>Actinomycetota</taxon>
        <taxon>Actinomycetes</taxon>
        <taxon>Kitasatosporales</taxon>
        <taxon>Streptomycetaceae</taxon>
        <taxon>Streptomyces</taxon>
    </lineage>
</organism>
<keyword evidence="3" id="KW-1185">Reference proteome</keyword>